<dbReference type="InterPro" id="IPR027417">
    <property type="entry name" value="P-loop_NTPase"/>
</dbReference>
<name>A0A1D2A8H4_AUXPR</name>
<accession>A0A1D2A8H4</accession>
<dbReference type="EMBL" id="GDKF01003103">
    <property type="protein sequence ID" value="JAT75519.1"/>
    <property type="molecule type" value="Transcribed_RNA"/>
</dbReference>
<protein>
    <submittedName>
        <fullName evidence="2">Uncharacterized protein</fullName>
    </submittedName>
</protein>
<feature type="compositionally biased region" description="Low complexity" evidence="1">
    <location>
        <begin position="96"/>
        <end position="108"/>
    </location>
</feature>
<dbReference type="Gene3D" id="3.40.50.300">
    <property type="entry name" value="P-loop containing nucleotide triphosphate hydrolases"/>
    <property type="match status" value="1"/>
</dbReference>
<feature type="region of interest" description="Disordered" evidence="1">
    <location>
        <begin position="93"/>
        <end position="133"/>
    </location>
</feature>
<dbReference type="AlphaFoldDB" id="A0A1D2A8H4"/>
<reference evidence="2" key="1">
    <citation type="submission" date="2015-08" db="EMBL/GenBank/DDBJ databases">
        <authorList>
            <person name="Babu N.S."/>
            <person name="Beckwith C.J."/>
            <person name="Beseler K.G."/>
            <person name="Brison A."/>
            <person name="Carone J.V."/>
            <person name="Caskin T.P."/>
            <person name="Diamond M."/>
            <person name="Durham M.E."/>
            <person name="Foxe J.M."/>
            <person name="Go M."/>
            <person name="Henderson B.A."/>
            <person name="Jones I.B."/>
            <person name="McGettigan J.A."/>
            <person name="Micheletti S.J."/>
            <person name="Nasrallah M.E."/>
            <person name="Ortiz D."/>
            <person name="Piller C.R."/>
            <person name="Privatt S.R."/>
            <person name="Schneider S.L."/>
            <person name="Sharp S."/>
            <person name="Smith T.C."/>
            <person name="Stanton J.D."/>
            <person name="Ullery H.E."/>
            <person name="Wilson R.J."/>
            <person name="Serrano M.G."/>
            <person name="Buck G."/>
            <person name="Lee V."/>
            <person name="Wang Y."/>
            <person name="Carvalho R."/>
            <person name="Voegtly L."/>
            <person name="Shi R."/>
            <person name="Duckworth R."/>
            <person name="Johnson A."/>
            <person name="Loviza R."/>
            <person name="Walstead R."/>
            <person name="Shah Z."/>
            <person name="Kiflezghi M."/>
            <person name="Wade K."/>
            <person name="Ball S.L."/>
            <person name="Bradley K.W."/>
            <person name="Asai D.J."/>
            <person name="Bowman C.A."/>
            <person name="Russell D.A."/>
            <person name="Pope W.H."/>
            <person name="Jacobs-Sera D."/>
            <person name="Hendrix R.W."/>
            <person name="Hatfull G.F."/>
        </authorList>
    </citation>
    <scope>NUCLEOTIDE SEQUENCE</scope>
</reference>
<proteinExistence type="predicted"/>
<evidence type="ECO:0000256" key="1">
    <source>
        <dbReference type="SAM" id="MobiDB-lite"/>
    </source>
</evidence>
<gene>
    <name evidence="2" type="ORF">g.4804</name>
</gene>
<organism evidence="2">
    <name type="scientific">Auxenochlorella protothecoides</name>
    <name type="common">Green microalga</name>
    <name type="synonym">Chlorella protothecoides</name>
    <dbReference type="NCBI Taxonomy" id="3075"/>
    <lineage>
        <taxon>Eukaryota</taxon>
        <taxon>Viridiplantae</taxon>
        <taxon>Chlorophyta</taxon>
        <taxon>core chlorophytes</taxon>
        <taxon>Trebouxiophyceae</taxon>
        <taxon>Chlorellales</taxon>
        <taxon>Chlorellaceae</taxon>
        <taxon>Auxenochlorella</taxon>
    </lineage>
</organism>
<sequence length="133" mass="13992">MEGKGASHGIRQYYVAVGTLDAKLPTLIDLLRALLPSAPLSLSVACGSRDPLDAVCAACLSVQNVRLHCLHSNLSEAEALAVVWRFKACSGRTRDPAAAAPHPPSAQARDQGGGDERAPPPLEPPSIDVRNHL</sequence>
<evidence type="ECO:0000313" key="2">
    <source>
        <dbReference type="EMBL" id="JAT75519.1"/>
    </source>
</evidence>